<dbReference type="SUPFAM" id="SSF54909">
    <property type="entry name" value="Dimeric alpha+beta barrel"/>
    <property type="match status" value="1"/>
</dbReference>
<accession>A0A2R7YS09</accession>
<evidence type="ECO:0000259" key="2">
    <source>
        <dbReference type="Pfam" id="PF03795"/>
    </source>
</evidence>
<gene>
    <name evidence="3" type="ORF">C7S10_20605</name>
</gene>
<dbReference type="PANTHER" id="PTHR35174">
    <property type="entry name" value="BLL7171 PROTEIN-RELATED"/>
    <property type="match status" value="1"/>
</dbReference>
<dbReference type="InterPro" id="IPR011008">
    <property type="entry name" value="Dimeric_a/b-barrel"/>
</dbReference>
<dbReference type="EMBL" id="PYXZ01000012">
    <property type="protein sequence ID" value="PUA79141.1"/>
    <property type="molecule type" value="Genomic_DNA"/>
</dbReference>
<evidence type="ECO:0000256" key="1">
    <source>
        <dbReference type="ARBA" id="ARBA00007689"/>
    </source>
</evidence>
<dbReference type="Proteomes" id="UP000244867">
    <property type="component" value="Unassembled WGS sequence"/>
</dbReference>
<sequence length="119" mass="12943">MTEYIVLIVGDADRWWTTMSMQERADGYAEYERFGQALAEGGHKVTGGAELKPSTTARTVRPDTLEITDGPYAESAEQVGGFYQVETDDLDGLLECCKIIAGLGDAVQVVPTVSPEERP</sequence>
<evidence type="ECO:0000313" key="4">
    <source>
        <dbReference type="Proteomes" id="UP000244867"/>
    </source>
</evidence>
<dbReference type="RefSeq" id="WP_108346577.1">
    <property type="nucleotide sequence ID" value="NZ_PYXZ01000012.1"/>
</dbReference>
<dbReference type="Pfam" id="PF03795">
    <property type="entry name" value="YCII"/>
    <property type="match status" value="1"/>
</dbReference>
<keyword evidence="4" id="KW-1185">Reference proteome</keyword>
<comment type="caution">
    <text evidence="3">The sequence shown here is derived from an EMBL/GenBank/DDBJ whole genome shotgun (WGS) entry which is preliminary data.</text>
</comment>
<dbReference type="InterPro" id="IPR005545">
    <property type="entry name" value="YCII"/>
</dbReference>
<protein>
    <submittedName>
        <fullName evidence="3">Transcription initiation protein</fullName>
    </submittedName>
</protein>
<reference evidence="3 4" key="1">
    <citation type="submission" date="2018-03" db="EMBL/GenBank/DDBJ databases">
        <authorList>
            <person name="Keele B.F."/>
        </authorList>
    </citation>
    <scope>NUCLEOTIDE SEQUENCE [LARGE SCALE GENOMIC DNA]</scope>
    <source>
        <strain evidence="3 4">IB-3</strain>
    </source>
</reference>
<dbReference type="AlphaFoldDB" id="A0A2R7YS09"/>
<name>A0A2R7YS09_9ACTN</name>
<dbReference type="OrthoDB" id="668782at2"/>
<proteinExistence type="inferred from homology"/>
<organism evidence="3 4">
    <name type="scientific">Nocardioides currus</name>
    <dbReference type="NCBI Taxonomy" id="2133958"/>
    <lineage>
        <taxon>Bacteria</taxon>
        <taxon>Bacillati</taxon>
        <taxon>Actinomycetota</taxon>
        <taxon>Actinomycetes</taxon>
        <taxon>Propionibacteriales</taxon>
        <taxon>Nocardioidaceae</taxon>
        <taxon>Nocardioides</taxon>
    </lineage>
</organism>
<feature type="domain" description="YCII-related" evidence="2">
    <location>
        <begin position="21"/>
        <end position="96"/>
    </location>
</feature>
<dbReference type="Gene3D" id="3.30.70.1060">
    <property type="entry name" value="Dimeric alpha+beta barrel"/>
    <property type="match status" value="1"/>
</dbReference>
<evidence type="ECO:0000313" key="3">
    <source>
        <dbReference type="EMBL" id="PUA79141.1"/>
    </source>
</evidence>
<dbReference type="PANTHER" id="PTHR35174:SF3">
    <property type="entry name" value="BLL7171 PROTEIN"/>
    <property type="match status" value="1"/>
</dbReference>
<comment type="similarity">
    <text evidence="1">Belongs to the YciI family.</text>
</comment>